<evidence type="ECO:0000256" key="2">
    <source>
        <dbReference type="ARBA" id="ARBA00022485"/>
    </source>
</evidence>
<dbReference type="InterPro" id="IPR017896">
    <property type="entry name" value="4Fe4S_Fe-S-bd"/>
</dbReference>
<dbReference type="AlphaFoldDB" id="A0A101I349"/>
<evidence type="ECO:0000256" key="3">
    <source>
        <dbReference type="ARBA" id="ARBA00022723"/>
    </source>
</evidence>
<dbReference type="PANTHER" id="PTHR43724">
    <property type="entry name" value="PYRUVATE SYNTHASE SUBUNIT PORD"/>
    <property type="match status" value="1"/>
</dbReference>
<keyword evidence="4" id="KW-0677">Repeat</keyword>
<reference evidence="9" key="1">
    <citation type="journal article" date="2015" name="MBio">
        <title>Genome-Resolved Metagenomic Analysis Reveals Roles for Candidate Phyla and Other Microbial Community Members in Biogeochemical Transformations in Oil Reservoirs.</title>
        <authorList>
            <person name="Hu P."/>
            <person name="Tom L."/>
            <person name="Singh A."/>
            <person name="Thomas B.C."/>
            <person name="Baker B.J."/>
            <person name="Piceno Y.M."/>
            <person name="Andersen G.L."/>
            <person name="Banfield J.F."/>
        </authorList>
    </citation>
    <scope>NUCLEOTIDE SEQUENCE [LARGE SCALE GENOMIC DNA]</scope>
</reference>
<feature type="domain" description="4Fe-4S ferredoxin-type" evidence="7">
    <location>
        <begin position="60"/>
        <end position="89"/>
    </location>
</feature>
<comment type="caution">
    <text evidence="8">The sequence shown here is derived from an EMBL/GenBank/DDBJ whole genome shotgun (WGS) entry which is preliminary data.</text>
</comment>
<protein>
    <submittedName>
        <fullName evidence="8">Pyruvate ferredoxin/flavodoxin oxidoreductase, delta subunit</fullName>
    </submittedName>
</protein>
<gene>
    <name evidence="8" type="ORF">XE03_0676</name>
</gene>
<keyword evidence="6" id="KW-0411">Iron-sulfur</keyword>
<evidence type="ECO:0000256" key="5">
    <source>
        <dbReference type="ARBA" id="ARBA00023004"/>
    </source>
</evidence>
<dbReference type="Gene3D" id="3.30.70.20">
    <property type="match status" value="1"/>
</dbReference>
<dbReference type="GO" id="GO:0051539">
    <property type="term" value="F:4 iron, 4 sulfur cluster binding"/>
    <property type="evidence" value="ECO:0007669"/>
    <property type="project" value="UniProtKB-KW"/>
</dbReference>
<keyword evidence="5" id="KW-0408">Iron</keyword>
<keyword evidence="2" id="KW-0004">4Fe-4S</keyword>
<dbReference type="PROSITE" id="PS00198">
    <property type="entry name" value="4FE4S_FER_1"/>
    <property type="match status" value="1"/>
</dbReference>
<feature type="domain" description="4Fe-4S ferredoxin-type" evidence="7">
    <location>
        <begin position="30"/>
        <end position="59"/>
    </location>
</feature>
<organism evidence="8 9">
    <name type="scientific">candidate division TA06 bacterium 34_109</name>
    <dbReference type="NCBI Taxonomy" id="1635277"/>
    <lineage>
        <taxon>Bacteria</taxon>
        <taxon>Bacteria division TA06</taxon>
    </lineage>
</organism>
<accession>A0A101I349</accession>
<evidence type="ECO:0000256" key="1">
    <source>
        <dbReference type="ARBA" id="ARBA00001966"/>
    </source>
</evidence>
<dbReference type="PATRIC" id="fig|1635277.3.peg.1680"/>
<evidence type="ECO:0000256" key="4">
    <source>
        <dbReference type="ARBA" id="ARBA00022737"/>
    </source>
</evidence>
<comment type="cofactor">
    <cofactor evidence="1">
        <name>[4Fe-4S] cluster</name>
        <dbReference type="ChEBI" id="CHEBI:49883"/>
    </cofactor>
</comment>
<dbReference type="GO" id="GO:0046872">
    <property type="term" value="F:metal ion binding"/>
    <property type="evidence" value="ECO:0007669"/>
    <property type="project" value="UniProtKB-KW"/>
</dbReference>
<evidence type="ECO:0000256" key="6">
    <source>
        <dbReference type="ARBA" id="ARBA00023014"/>
    </source>
</evidence>
<dbReference type="InterPro" id="IPR017900">
    <property type="entry name" value="4Fe4S_Fe_S_CS"/>
</dbReference>
<dbReference type="PROSITE" id="PS51379">
    <property type="entry name" value="4FE4S_FER_2"/>
    <property type="match status" value="2"/>
</dbReference>
<dbReference type="NCBIfam" id="TIGR02179">
    <property type="entry name" value="PorD_KorD"/>
    <property type="match status" value="1"/>
</dbReference>
<dbReference type="PANTHER" id="PTHR43724:SF1">
    <property type="entry name" value="PYRUVATE SYNTHASE SUBUNIT PORD"/>
    <property type="match status" value="1"/>
</dbReference>
<dbReference type="GO" id="GO:0016625">
    <property type="term" value="F:oxidoreductase activity, acting on the aldehyde or oxo group of donors, iron-sulfur protein as acceptor"/>
    <property type="evidence" value="ECO:0007669"/>
    <property type="project" value="InterPro"/>
</dbReference>
<dbReference type="SUPFAM" id="SSF54862">
    <property type="entry name" value="4Fe-4S ferredoxins"/>
    <property type="match status" value="1"/>
</dbReference>
<dbReference type="EMBL" id="LGGX01000004">
    <property type="protein sequence ID" value="KUK87509.1"/>
    <property type="molecule type" value="Genomic_DNA"/>
</dbReference>
<evidence type="ECO:0000313" key="8">
    <source>
        <dbReference type="EMBL" id="KUK87509.1"/>
    </source>
</evidence>
<proteinExistence type="predicted"/>
<keyword evidence="8" id="KW-0670">Pyruvate</keyword>
<name>A0A101I349_UNCT6</name>
<evidence type="ECO:0000259" key="7">
    <source>
        <dbReference type="PROSITE" id="PS51379"/>
    </source>
</evidence>
<dbReference type="InterPro" id="IPR011898">
    <property type="entry name" value="PorD_KorD"/>
</dbReference>
<keyword evidence="3" id="KW-0479">Metal-binding</keyword>
<sequence>MKKNWKEVEIALITKGGTAEEFKTGDWRSEKPLYKSDKCKQCLQCWLFCPDSSIIVKDGKMLGIDYDHCKGCGICSKVCPFDAIDMVKEEK</sequence>
<evidence type="ECO:0000313" key="9">
    <source>
        <dbReference type="Proteomes" id="UP000053467"/>
    </source>
</evidence>
<dbReference type="Proteomes" id="UP000053467">
    <property type="component" value="Unassembled WGS sequence"/>
</dbReference>
<dbReference type="Pfam" id="PF14697">
    <property type="entry name" value="Fer4_21"/>
    <property type="match status" value="1"/>
</dbReference>